<organism evidence="3 4">
    <name type="scientific">Dawidia soli</name>
    <dbReference type="NCBI Taxonomy" id="2782352"/>
    <lineage>
        <taxon>Bacteria</taxon>
        <taxon>Pseudomonadati</taxon>
        <taxon>Bacteroidota</taxon>
        <taxon>Cytophagia</taxon>
        <taxon>Cytophagales</taxon>
        <taxon>Chryseotaleaceae</taxon>
        <taxon>Dawidia</taxon>
    </lineage>
</organism>
<dbReference type="PANTHER" id="PTHR34220">
    <property type="entry name" value="SENSOR HISTIDINE KINASE YPDA"/>
    <property type="match status" value="1"/>
</dbReference>
<dbReference type="InterPro" id="IPR050640">
    <property type="entry name" value="Bact_2-comp_sensor_kinase"/>
</dbReference>
<proteinExistence type="predicted"/>
<dbReference type="GO" id="GO:0016020">
    <property type="term" value="C:membrane"/>
    <property type="evidence" value="ECO:0007669"/>
    <property type="project" value="InterPro"/>
</dbReference>
<dbReference type="EMBL" id="JAHESC010000003">
    <property type="protein sequence ID" value="MBT1685523.1"/>
    <property type="molecule type" value="Genomic_DNA"/>
</dbReference>
<protein>
    <submittedName>
        <fullName evidence="3">Histidine kinase</fullName>
    </submittedName>
</protein>
<sequence>MQSFFQRNRVLLLHLSFWCAYLSFFIYQFSSFRHREREVEMLEVFTLSGFHVAFNMTVAYFNYFIVLPRFLKHKNTWKYLLEFFVPFAILTFGRVHLQRYLADGYTHKAGYLYSTTFVVQVAATSLFVVIFVAMLRFVQEWFEFESRKKAIENEKLISELNFLKEQINPHFLFNTLNNLYYLAYSQSPNTTEVIAKLSQMMRYMIYETNHADVPLMKEIEYMENYISLERLRLNGQIPIGFEVQGNVQDVRITPLIFITFLENAFKHGIGANPADAWIKVSIRVSGKECIYTVENSNHAVTAGEQGKSGIGLQNVQRRLALSYPGRHTLTTEQTADRYALTLKIDVA</sequence>
<feature type="transmembrane region" description="Helical" evidence="1">
    <location>
        <begin position="117"/>
        <end position="138"/>
    </location>
</feature>
<dbReference type="Gene3D" id="3.30.565.10">
    <property type="entry name" value="Histidine kinase-like ATPase, C-terminal domain"/>
    <property type="match status" value="1"/>
</dbReference>
<dbReference type="GO" id="GO:0000155">
    <property type="term" value="F:phosphorelay sensor kinase activity"/>
    <property type="evidence" value="ECO:0007669"/>
    <property type="project" value="InterPro"/>
</dbReference>
<evidence type="ECO:0000256" key="1">
    <source>
        <dbReference type="SAM" id="Phobius"/>
    </source>
</evidence>
<dbReference type="AlphaFoldDB" id="A0AAP2GH09"/>
<accession>A0AAP2GH09</accession>
<evidence type="ECO:0000313" key="3">
    <source>
        <dbReference type="EMBL" id="MBT1685523.1"/>
    </source>
</evidence>
<feature type="transmembrane region" description="Helical" evidence="1">
    <location>
        <begin position="79"/>
        <end position="97"/>
    </location>
</feature>
<keyword evidence="1" id="KW-1133">Transmembrane helix</keyword>
<dbReference type="InterPro" id="IPR010559">
    <property type="entry name" value="Sig_transdc_His_kin_internal"/>
</dbReference>
<reference evidence="3 4" key="1">
    <citation type="submission" date="2021-05" db="EMBL/GenBank/DDBJ databases">
        <title>A Polyphasic approach of four new species of the genus Ohtaekwangia: Ohtaekwangia histidinii sp. nov., Ohtaekwangia cretensis sp. nov., Ohtaekwangia indiensis sp. nov., Ohtaekwangia reichenbachii sp. nov. from diverse environment.</title>
        <authorList>
            <person name="Octaviana S."/>
        </authorList>
    </citation>
    <scope>NUCLEOTIDE SEQUENCE [LARGE SCALE GENOMIC DNA]</scope>
    <source>
        <strain evidence="3 4">PWU37</strain>
    </source>
</reference>
<feature type="transmembrane region" description="Helical" evidence="1">
    <location>
        <begin position="49"/>
        <end position="67"/>
    </location>
</feature>
<dbReference type="PANTHER" id="PTHR34220:SF7">
    <property type="entry name" value="SENSOR HISTIDINE KINASE YPDA"/>
    <property type="match status" value="1"/>
</dbReference>
<feature type="transmembrane region" description="Helical" evidence="1">
    <location>
        <begin position="12"/>
        <end position="29"/>
    </location>
</feature>
<gene>
    <name evidence="3" type="ORF">KK078_03095</name>
</gene>
<dbReference type="RefSeq" id="WP_254088773.1">
    <property type="nucleotide sequence ID" value="NZ_JAHESC010000003.1"/>
</dbReference>
<dbReference type="InterPro" id="IPR036890">
    <property type="entry name" value="HATPase_C_sf"/>
</dbReference>
<keyword evidence="1" id="KW-0472">Membrane</keyword>
<keyword evidence="1" id="KW-0812">Transmembrane</keyword>
<dbReference type="Proteomes" id="UP001319180">
    <property type="component" value="Unassembled WGS sequence"/>
</dbReference>
<keyword evidence="3" id="KW-0418">Kinase</keyword>
<feature type="domain" description="Signal transduction histidine kinase internal region" evidence="2">
    <location>
        <begin position="158"/>
        <end position="235"/>
    </location>
</feature>
<dbReference type="Pfam" id="PF06580">
    <property type="entry name" value="His_kinase"/>
    <property type="match status" value="1"/>
</dbReference>
<evidence type="ECO:0000259" key="2">
    <source>
        <dbReference type="Pfam" id="PF06580"/>
    </source>
</evidence>
<name>A0AAP2GH09_9BACT</name>
<keyword evidence="3" id="KW-0808">Transferase</keyword>
<evidence type="ECO:0000313" key="4">
    <source>
        <dbReference type="Proteomes" id="UP001319180"/>
    </source>
</evidence>
<dbReference type="SUPFAM" id="SSF55874">
    <property type="entry name" value="ATPase domain of HSP90 chaperone/DNA topoisomerase II/histidine kinase"/>
    <property type="match status" value="1"/>
</dbReference>
<keyword evidence="4" id="KW-1185">Reference proteome</keyword>
<comment type="caution">
    <text evidence="3">The sequence shown here is derived from an EMBL/GenBank/DDBJ whole genome shotgun (WGS) entry which is preliminary data.</text>
</comment>